<protein>
    <submittedName>
        <fullName evidence="5">DeoR/GlpR transcriptional regulator</fullName>
    </submittedName>
</protein>
<evidence type="ECO:0000259" key="4">
    <source>
        <dbReference type="PROSITE" id="PS51000"/>
    </source>
</evidence>
<dbReference type="SUPFAM" id="SSF100950">
    <property type="entry name" value="NagB/RpiA/CoA transferase-like"/>
    <property type="match status" value="1"/>
</dbReference>
<name>A0A7G5C0K0_9BACL</name>
<keyword evidence="1" id="KW-0805">Transcription regulation</keyword>
<dbReference type="SUPFAM" id="SSF46785">
    <property type="entry name" value="Winged helix' DNA-binding domain"/>
    <property type="match status" value="1"/>
</dbReference>
<dbReference type="GO" id="GO:0003677">
    <property type="term" value="F:DNA binding"/>
    <property type="evidence" value="ECO:0007669"/>
    <property type="project" value="UniProtKB-KW"/>
</dbReference>
<dbReference type="InterPro" id="IPR001034">
    <property type="entry name" value="DeoR_HTH"/>
</dbReference>
<evidence type="ECO:0000256" key="1">
    <source>
        <dbReference type="ARBA" id="ARBA00023015"/>
    </source>
</evidence>
<dbReference type="SMART" id="SM01134">
    <property type="entry name" value="DeoRC"/>
    <property type="match status" value="1"/>
</dbReference>
<dbReference type="PANTHER" id="PTHR30363">
    <property type="entry name" value="HTH-TYPE TRANSCRIPTIONAL REGULATOR SRLR-RELATED"/>
    <property type="match status" value="1"/>
</dbReference>
<dbReference type="InterPro" id="IPR037171">
    <property type="entry name" value="NagB/RpiA_transferase-like"/>
</dbReference>
<dbReference type="PRINTS" id="PR00037">
    <property type="entry name" value="HTHLACR"/>
</dbReference>
<proteinExistence type="predicted"/>
<evidence type="ECO:0000313" key="5">
    <source>
        <dbReference type="EMBL" id="QMV42734.1"/>
    </source>
</evidence>
<reference evidence="5 6" key="1">
    <citation type="submission" date="2019-07" db="EMBL/GenBank/DDBJ databases">
        <authorList>
            <person name="Kim J.K."/>
            <person name="Cheong H.-M."/>
            <person name="Choi Y."/>
            <person name="Hwang K.J."/>
            <person name="Lee S."/>
            <person name="Choi C."/>
        </authorList>
    </citation>
    <scope>NUCLEOTIDE SEQUENCE [LARGE SCALE GENOMIC DNA]</scope>
    <source>
        <strain evidence="5 6">KS 22</strain>
    </source>
</reference>
<accession>A0A7G5C0K0</accession>
<keyword evidence="2" id="KW-0238">DNA-binding</keyword>
<dbReference type="Proteomes" id="UP000515679">
    <property type="component" value="Chromosome"/>
</dbReference>
<dbReference type="InterPro" id="IPR014036">
    <property type="entry name" value="DeoR-like_C"/>
</dbReference>
<dbReference type="EMBL" id="CP041969">
    <property type="protein sequence ID" value="QMV42734.1"/>
    <property type="molecule type" value="Genomic_DNA"/>
</dbReference>
<dbReference type="AlphaFoldDB" id="A0A7G5C0K0"/>
<evidence type="ECO:0000313" key="6">
    <source>
        <dbReference type="Proteomes" id="UP000515679"/>
    </source>
</evidence>
<dbReference type="GO" id="GO:0003700">
    <property type="term" value="F:DNA-binding transcription factor activity"/>
    <property type="evidence" value="ECO:0007669"/>
    <property type="project" value="InterPro"/>
</dbReference>
<dbReference type="Gene3D" id="3.40.50.1360">
    <property type="match status" value="1"/>
</dbReference>
<dbReference type="Gene3D" id="1.10.10.10">
    <property type="entry name" value="Winged helix-like DNA-binding domain superfamily/Winged helix DNA-binding domain"/>
    <property type="match status" value="1"/>
</dbReference>
<dbReference type="InterPro" id="IPR050313">
    <property type="entry name" value="Carb_Metab_HTH_regulators"/>
</dbReference>
<evidence type="ECO:0000256" key="2">
    <source>
        <dbReference type="ARBA" id="ARBA00023125"/>
    </source>
</evidence>
<sequence>MADGLNERQRQILERLNAEHEVKIAELKEMFSVTEMTLRRDLEKLETAGNIRRTFGGAILVGRDIALQERFGIMSEAKSRIGKAAAALVQPGESIFIDAGTTTLQVARYLPAGLPVTVVTNAVTIASELMGKQIQTVVTGGMLIEATAALSGPYTDKMLSSMAFDRVFLGATGVNLSHGFSNSNIHEAEIKKLAMKQAKETNIVMDHSKFGNQVLFSFAELSEASRIISDQLPDDELRLGCEEAGIRFLVD</sequence>
<dbReference type="Pfam" id="PF08220">
    <property type="entry name" value="HTH_DeoR"/>
    <property type="match status" value="1"/>
</dbReference>
<evidence type="ECO:0000256" key="3">
    <source>
        <dbReference type="ARBA" id="ARBA00023163"/>
    </source>
</evidence>
<dbReference type="Pfam" id="PF00455">
    <property type="entry name" value="DeoRC"/>
    <property type="match status" value="1"/>
</dbReference>
<dbReference type="SMART" id="SM00420">
    <property type="entry name" value="HTH_DEOR"/>
    <property type="match status" value="1"/>
</dbReference>
<dbReference type="PROSITE" id="PS51000">
    <property type="entry name" value="HTH_DEOR_2"/>
    <property type="match status" value="1"/>
</dbReference>
<gene>
    <name evidence="5" type="ORF">FPL14_17225</name>
</gene>
<dbReference type="KEGG" id="cchl:FPL14_17225"/>
<organism evidence="5 6">
    <name type="scientific">Cohnella cholangitidis</name>
    <dbReference type="NCBI Taxonomy" id="2598458"/>
    <lineage>
        <taxon>Bacteria</taxon>
        <taxon>Bacillati</taxon>
        <taxon>Bacillota</taxon>
        <taxon>Bacilli</taxon>
        <taxon>Bacillales</taxon>
        <taxon>Paenibacillaceae</taxon>
        <taxon>Cohnella</taxon>
    </lineage>
</organism>
<dbReference type="PROSITE" id="PS00894">
    <property type="entry name" value="HTH_DEOR_1"/>
    <property type="match status" value="1"/>
</dbReference>
<dbReference type="RefSeq" id="WP_182298961.1">
    <property type="nucleotide sequence ID" value="NZ_CP041969.1"/>
</dbReference>
<dbReference type="InterPro" id="IPR018356">
    <property type="entry name" value="Tscrpt_reg_HTH_DeoR_CS"/>
</dbReference>
<dbReference type="InterPro" id="IPR036390">
    <property type="entry name" value="WH_DNA-bd_sf"/>
</dbReference>
<keyword evidence="3" id="KW-0804">Transcription</keyword>
<dbReference type="PANTHER" id="PTHR30363:SF44">
    <property type="entry name" value="AGA OPERON TRANSCRIPTIONAL REPRESSOR-RELATED"/>
    <property type="match status" value="1"/>
</dbReference>
<feature type="domain" description="HTH deoR-type" evidence="4">
    <location>
        <begin position="5"/>
        <end position="60"/>
    </location>
</feature>
<dbReference type="InterPro" id="IPR036388">
    <property type="entry name" value="WH-like_DNA-bd_sf"/>
</dbReference>
<keyword evidence="6" id="KW-1185">Reference proteome</keyword>